<proteinExistence type="predicted"/>
<dbReference type="Proteomes" id="UP000799757">
    <property type="component" value="Unassembled WGS sequence"/>
</dbReference>
<reference evidence="1" key="1">
    <citation type="journal article" date="2020" name="Stud. Mycol.">
        <title>101 Dothideomycetes genomes: a test case for predicting lifestyles and emergence of pathogens.</title>
        <authorList>
            <person name="Haridas S."/>
            <person name="Albert R."/>
            <person name="Binder M."/>
            <person name="Bloem J."/>
            <person name="Labutti K."/>
            <person name="Salamov A."/>
            <person name="Andreopoulos B."/>
            <person name="Baker S."/>
            <person name="Barry K."/>
            <person name="Bills G."/>
            <person name="Bluhm B."/>
            <person name="Cannon C."/>
            <person name="Castanera R."/>
            <person name="Culley D."/>
            <person name="Daum C."/>
            <person name="Ezra D."/>
            <person name="Gonzalez J."/>
            <person name="Henrissat B."/>
            <person name="Kuo A."/>
            <person name="Liang C."/>
            <person name="Lipzen A."/>
            <person name="Lutzoni F."/>
            <person name="Magnuson J."/>
            <person name="Mondo S."/>
            <person name="Nolan M."/>
            <person name="Ohm R."/>
            <person name="Pangilinan J."/>
            <person name="Park H.-J."/>
            <person name="Ramirez L."/>
            <person name="Alfaro M."/>
            <person name="Sun H."/>
            <person name="Tritt A."/>
            <person name="Yoshinaga Y."/>
            <person name="Zwiers L.-H."/>
            <person name="Turgeon B."/>
            <person name="Goodwin S."/>
            <person name="Spatafora J."/>
            <person name="Crous P."/>
            <person name="Grigoriev I."/>
        </authorList>
    </citation>
    <scope>NUCLEOTIDE SEQUENCE</scope>
    <source>
        <strain evidence="1">CBS 109.77</strain>
    </source>
</reference>
<keyword evidence="2" id="KW-1185">Reference proteome</keyword>
<dbReference type="AlphaFoldDB" id="A0A6A6XHJ1"/>
<organism evidence="1 2">
    <name type="scientific">Melanomma pulvis-pyrius CBS 109.77</name>
    <dbReference type="NCBI Taxonomy" id="1314802"/>
    <lineage>
        <taxon>Eukaryota</taxon>
        <taxon>Fungi</taxon>
        <taxon>Dikarya</taxon>
        <taxon>Ascomycota</taxon>
        <taxon>Pezizomycotina</taxon>
        <taxon>Dothideomycetes</taxon>
        <taxon>Pleosporomycetidae</taxon>
        <taxon>Pleosporales</taxon>
        <taxon>Melanommataceae</taxon>
        <taxon>Melanomma</taxon>
    </lineage>
</organism>
<accession>A0A6A6XHJ1</accession>
<dbReference type="EMBL" id="MU001856">
    <property type="protein sequence ID" value="KAF2795533.1"/>
    <property type="molecule type" value="Genomic_DNA"/>
</dbReference>
<sequence length="152" mass="16607">MPVVVRMHPAHKGSTRACDDYTNVAQSPCPMSDATRDASGCLSHLPAMHVCPMGRADNASIRARTDVQQVVYISTLLWGESRWLAGGRIFVPWIVGRLDGSELAKMTDLWSGEGRGGEGRGEVCVVRMKLEVVAGRRCMEGRGSRNLVPREV</sequence>
<evidence type="ECO:0000313" key="1">
    <source>
        <dbReference type="EMBL" id="KAF2795533.1"/>
    </source>
</evidence>
<evidence type="ECO:0000313" key="2">
    <source>
        <dbReference type="Proteomes" id="UP000799757"/>
    </source>
</evidence>
<gene>
    <name evidence="1" type="ORF">K505DRAFT_11911</name>
</gene>
<protein>
    <submittedName>
        <fullName evidence="1">Uncharacterized protein</fullName>
    </submittedName>
</protein>
<name>A0A6A6XHJ1_9PLEO</name>